<reference evidence="1 2" key="1">
    <citation type="submission" date="2018-03" db="EMBL/GenBank/DDBJ databases">
        <title>Genomic Encyclopedia of Type Strains, Phase III (KMG-III): the genomes of soil and plant-associated and newly described type strains.</title>
        <authorList>
            <person name="Whitman W."/>
        </authorList>
    </citation>
    <scope>NUCLEOTIDE SEQUENCE [LARGE SCALE GENOMIC DNA]</scope>
    <source>
        <strain evidence="1 2">CGMCC 4.7104</strain>
    </source>
</reference>
<protein>
    <submittedName>
        <fullName evidence="1">Uncharacterized protein</fullName>
    </submittedName>
</protein>
<dbReference type="EMBL" id="PVNG01000003">
    <property type="protein sequence ID" value="PRX68066.1"/>
    <property type="molecule type" value="Genomic_DNA"/>
</dbReference>
<accession>A0A2T0N660</accession>
<organism evidence="1 2">
    <name type="scientific">Nonomuraea fuscirosea</name>
    <dbReference type="NCBI Taxonomy" id="1291556"/>
    <lineage>
        <taxon>Bacteria</taxon>
        <taxon>Bacillati</taxon>
        <taxon>Actinomycetota</taxon>
        <taxon>Actinomycetes</taxon>
        <taxon>Streptosporangiales</taxon>
        <taxon>Streptosporangiaceae</taxon>
        <taxon>Nonomuraea</taxon>
    </lineage>
</organism>
<gene>
    <name evidence="1" type="ORF">B0I32_10327</name>
</gene>
<evidence type="ECO:0000313" key="2">
    <source>
        <dbReference type="Proteomes" id="UP000238312"/>
    </source>
</evidence>
<sequence length="52" mass="5813">MIAFMCHDHGEECWFADIDDQECAGRFGRYLFEEVFMSGGGVPAVPSGRRPS</sequence>
<comment type="caution">
    <text evidence="1">The sequence shown here is derived from an EMBL/GenBank/DDBJ whole genome shotgun (WGS) entry which is preliminary data.</text>
</comment>
<dbReference type="Proteomes" id="UP000238312">
    <property type="component" value="Unassembled WGS sequence"/>
</dbReference>
<name>A0A2T0N660_9ACTN</name>
<proteinExistence type="predicted"/>
<keyword evidence="2" id="KW-1185">Reference proteome</keyword>
<dbReference type="AlphaFoldDB" id="A0A2T0N660"/>
<evidence type="ECO:0000313" key="1">
    <source>
        <dbReference type="EMBL" id="PRX68066.1"/>
    </source>
</evidence>